<dbReference type="SUPFAM" id="SSF50965">
    <property type="entry name" value="Galactose oxidase, central domain"/>
    <property type="match status" value="1"/>
</dbReference>
<dbReference type="InterPro" id="IPR036047">
    <property type="entry name" value="F-box-like_dom_sf"/>
</dbReference>
<dbReference type="FunFam" id="1.20.1280.50:FF:000008">
    <property type="entry name" value="F-box only protein 6"/>
    <property type="match status" value="1"/>
</dbReference>
<dbReference type="SMART" id="SM00256">
    <property type="entry name" value="FBOX"/>
    <property type="match status" value="1"/>
</dbReference>
<evidence type="ECO:0000259" key="2">
    <source>
        <dbReference type="SMART" id="SM00256"/>
    </source>
</evidence>
<evidence type="ECO:0000313" key="3">
    <source>
        <dbReference type="EMBL" id="VVW28497.1"/>
    </source>
</evidence>
<protein>
    <recommendedName>
        <fullName evidence="2">F-box domain-containing protein</fullName>
    </recommendedName>
</protein>
<dbReference type="SUPFAM" id="SSF81383">
    <property type="entry name" value="F-box domain"/>
    <property type="match status" value="1"/>
</dbReference>
<dbReference type="EMBL" id="LR721782">
    <property type="protein sequence ID" value="VVW28497.1"/>
    <property type="molecule type" value="Genomic_DNA"/>
</dbReference>
<feature type="domain" description="F-box" evidence="2">
    <location>
        <begin position="50"/>
        <end position="90"/>
    </location>
</feature>
<dbReference type="Gene3D" id="1.20.1280.50">
    <property type="match status" value="1"/>
</dbReference>
<dbReference type="AlphaFoldDB" id="A0A5K1CQ80"/>
<sequence>MDMEFFSVHKRPTTTICEGSGPRKRKKKSKDKHQLEHVCEPNDEAQWGDLDDGVLELVLARLPVSDFFRFRSVCKGWSSLIRSPSFLTACSEVSLRGPWFYMLDSKSDSGVIYDMDVGRWRHISFLSTLTGPGKLIPVAAAGGLICFRSPNGDLSVCNPLTGSCRELPPLNSVYPIHAIAMHASKSSYRIVVIFGEILKFGVKVYTSSEKQWVELPVSGSIEDAASKLFEKQTSVPYDDGAYIMAGPSLNDIRLSMTKEFSAVGGEVIHFLNGNGRVVACDTRKGTMYSFPAILPPDFEYSVDIVECRGRVLLVVLLEMMETATIRVWEFQQAEMEWVQVLAMPPAMSNTYYGKKADINCVGYGDFIMVCISSRRFHRVVLCNVTNNLWAELPRCYVPGSRKIKRFVSCFCFEPRIEARV</sequence>
<name>A0A5K1CQ80_9MAGN</name>
<dbReference type="PANTHER" id="PTHR31672">
    <property type="entry name" value="BNACNNG10540D PROTEIN"/>
    <property type="match status" value="1"/>
</dbReference>
<dbReference type="Pfam" id="PF03478">
    <property type="entry name" value="Beta-prop_KIB1-4"/>
    <property type="match status" value="1"/>
</dbReference>
<dbReference type="PANTHER" id="PTHR31672:SF7">
    <property type="entry name" value="F-BOX DOMAIN-CONTAINING PROTEIN"/>
    <property type="match status" value="1"/>
</dbReference>
<proteinExistence type="predicted"/>
<dbReference type="InterPro" id="IPR011043">
    <property type="entry name" value="Gal_Oxase/kelch_b-propeller"/>
</dbReference>
<dbReference type="InterPro" id="IPR050796">
    <property type="entry name" value="SCF_F-box_component"/>
</dbReference>
<accession>A0A5K1CQ80</accession>
<dbReference type="Pfam" id="PF00646">
    <property type="entry name" value="F-box"/>
    <property type="match status" value="1"/>
</dbReference>
<reference evidence="3" key="1">
    <citation type="submission" date="2019-09" db="EMBL/GenBank/DDBJ databases">
        <authorList>
            <person name="Zhang L."/>
        </authorList>
    </citation>
    <scope>NUCLEOTIDE SEQUENCE</scope>
</reference>
<dbReference type="Gramene" id="NC4G0020740.1">
    <property type="protein sequence ID" value="NC4G0020740.1:cds"/>
    <property type="gene ID" value="NC4G0020740"/>
</dbReference>
<evidence type="ECO:0000256" key="1">
    <source>
        <dbReference type="ARBA" id="ARBA00022737"/>
    </source>
</evidence>
<gene>
    <name evidence="3" type="ORF">NYM_LOCUS16907</name>
</gene>
<dbReference type="CDD" id="cd22157">
    <property type="entry name" value="F-box_AtFBW1-like"/>
    <property type="match status" value="1"/>
</dbReference>
<organism evidence="3">
    <name type="scientific">Nymphaea colorata</name>
    <name type="common">pocket water lily</name>
    <dbReference type="NCBI Taxonomy" id="210225"/>
    <lineage>
        <taxon>Eukaryota</taxon>
        <taxon>Viridiplantae</taxon>
        <taxon>Streptophyta</taxon>
        <taxon>Embryophyta</taxon>
        <taxon>Tracheophyta</taxon>
        <taxon>Spermatophyta</taxon>
        <taxon>Magnoliopsida</taxon>
        <taxon>Nymphaeales</taxon>
        <taxon>Nymphaeaceae</taxon>
        <taxon>Nymphaea</taxon>
    </lineage>
</organism>
<dbReference type="OMA" id="CEPNDEA"/>
<dbReference type="OrthoDB" id="2095648at2759"/>
<dbReference type="InterPro" id="IPR001810">
    <property type="entry name" value="F-box_dom"/>
</dbReference>
<keyword evidence="1" id="KW-0677">Repeat</keyword>
<dbReference type="InterPro" id="IPR005174">
    <property type="entry name" value="KIB1-4_b-propeller"/>
</dbReference>